<feature type="domain" description="Myb-like" evidence="6">
    <location>
        <begin position="4"/>
        <end position="76"/>
    </location>
</feature>
<evidence type="ECO:0000313" key="7">
    <source>
        <dbReference type="EMBL" id="KAJ8730296.1"/>
    </source>
</evidence>
<organism evidence="7 8">
    <name type="scientific">Mythimna separata</name>
    <name type="common">Oriental armyworm</name>
    <name type="synonym">Pseudaletia separata</name>
    <dbReference type="NCBI Taxonomy" id="271217"/>
    <lineage>
        <taxon>Eukaryota</taxon>
        <taxon>Metazoa</taxon>
        <taxon>Ecdysozoa</taxon>
        <taxon>Arthropoda</taxon>
        <taxon>Hexapoda</taxon>
        <taxon>Insecta</taxon>
        <taxon>Pterygota</taxon>
        <taxon>Neoptera</taxon>
        <taxon>Endopterygota</taxon>
        <taxon>Lepidoptera</taxon>
        <taxon>Glossata</taxon>
        <taxon>Ditrysia</taxon>
        <taxon>Noctuoidea</taxon>
        <taxon>Noctuidae</taxon>
        <taxon>Noctuinae</taxon>
        <taxon>Hadenini</taxon>
        <taxon>Mythimna</taxon>
    </lineage>
</organism>
<dbReference type="PANTHER" id="PTHR21411">
    <property type="entry name" value="APONTIC"/>
    <property type="match status" value="1"/>
</dbReference>
<accession>A0AAD8DYA4</accession>
<sequence length="179" mass="21087">MEQQKKKRGENWSPDEKEILRQLISQSAHIIEDKSTKTAVNILKIKEWKNLSNKFNEITGKKRSVVELKLAWKRMKLSAKLIKQTVVGVQETAEILTNKETVDKRSSVKKRIKKILQNKIRREEIRQTIIQSNTDLKKRQLEMMEVEHAYNIKIAKLKIRKMELEIAILVNKKNSNTQE</sequence>
<comment type="function">
    <text evidence="5">Involved in transvection phenomena (= synapsis-dependent gene expression), where the synaptic pairing of chromosomes carrying genes with which zeste interacts influences the expression of these genes. Zeste binds to DNA and stimulates transcription from a nearby promoter.</text>
</comment>
<comment type="caution">
    <text evidence="7">The sequence shown here is derived from an EMBL/GenBank/DDBJ whole genome shotgun (WGS) entry which is preliminary data.</text>
</comment>
<dbReference type="AlphaFoldDB" id="A0AAD8DYA4"/>
<evidence type="ECO:0000256" key="2">
    <source>
        <dbReference type="ARBA" id="ARBA00016807"/>
    </source>
</evidence>
<keyword evidence="4" id="KW-0804">Transcription</keyword>
<dbReference type="EMBL" id="JARGEI010000006">
    <property type="protein sequence ID" value="KAJ8730296.1"/>
    <property type="molecule type" value="Genomic_DNA"/>
</dbReference>
<evidence type="ECO:0000256" key="5">
    <source>
        <dbReference type="ARBA" id="ARBA00025466"/>
    </source>
</evidence>
<reference evidence="7" key="1">
    <citation type="submission" date="2023-03" db="EMBL/GenBank/DDBJ databases">
        <title>Chromosome-level genomes of two armyworms, Mythimna separata and Mythimna loreyi, provide insights into the biosynthesis and reception of sex pheromones.</title>
        <authorList>
            <person name="Zhao H."/>
        </authorList>
    </citation>
    <scope>NUCLEOTIDE SEQUENCE</scope>
    <source>
        <strain evidence="7">BeijingLab</strain>
        <tissue evidence="7">Pupa</tissue>
    </source>
</reference>
<dbReference type="PANTHER" id="PTHR21411:SF0">
    <property type="entry name" value="REGULATORY PROTEIN ZESTE"/>
    <property type="match status" value="1"/>
</dbReference>
<evidence type="ECO:0000259" key="6">
    <source>
        <dbReference type="PROSITE" id="PS50090"/>
    </source>
</evidence>
<evidence type="ECO:0000256" key="3">
    <source>
        <dbReference type="ARBA" id="ARBA00023015"/>
    </source>
</evidence>
<dbReference type="Proteomes" id="UP001231518">
    <property type="component" value="Chromosome 9"/>
</dbReference>
<dbReference type="PROSITE" id="PS50090">
    <property type="entry name" value="MYB_LIKE"/>
    <property type="match status" value="1"/>
</dbReference>
<keyword evidence="3" id="KW-0805">Transcription regulation</keyword>
<protein>
    <recommendedName>
        <fullName evidence="2">Regulatory protein zeste</fullName>
    </recommendedName>
</protein>
<evidence type="ECO:0000313" key="8">
    <source>
        <dbReference type="Proteomes" id="UP001231518"/>
    </source>
</evidence>
<evidence type="ECO:0000256" key="1">
    <source>
        <dbReference type="ARBA" id="ARBA00011764"/>
    </source>
</evidence>
<proteinExistence type="predicted"/>
<comment type="subunit">
    <text evidence="1">Self-associates forming complexes of several hundred monomers.</text>
</comment>
<dbReference type="InterPro" id="IPR001005">
    <property type="entry name" value="SANT/Myb"/>
</dbReference>
<dbReference type="InterPro" id="IPR028002">
    <property type="entry name" value="Myb_DNA-bind_5"/>
</dbReference>
<keyword evidence="8" id="KW-1185">Reference proteome</keyword>
<name>A0AAD8DYA4_MYTSE</name>
<evidence type="ECO:0000256" key="4">
    <source>
        <dbReference type="ARBA" id="ARBA00023163"/>
    </source>
</evidence>
<gene>
    <name evidence="7" type="ORF">PYW07_017334</name>
</gene>
<dbReference type="Pfam" id="PF13873">
    <property type="entry name" value="Myb_DNA-bind_5"/>
    <property type="match status" value="1"/>
</dbReference>